<comment type="caution">
    <text evidence="1">The sequence shown here is derived from an EMBL/GenBank/DDBJ whole genome shotgun (WGS) entry which is preliminary data.</text>
</comment>
<dbReference type="EMBL" id="JBICYV010000002">
    <property type="protein sequence ID" value="MFG3009533.1"/>
    <property type="molecule type" value="Genomic_DNA"/>
</dbReference>
<protein>
    <submittedName>
        <fullName evidence="1">Uncharacterized protein</fullName>
    </submittedName>
</protein>
<reference evidence="1 2" key="1">
    <citation type="submission" date="2024-10" db="EMBL/GenBank/DDBJ databases">
        <title>The Natural Products Discovery Center: Release of the First 8490 Sequenced Strains for Exploring Actinobacteria Biosynthetic Diversity.</title>
        <authorList>
            <person name="Kalkreuter E."/>
            <person name="Kautsar S.A."/>
            <person name="Yang D."/>
            <person name="Bader C.D."/>
            <person name="Teijaro C.N."/>
            <person name="Fluegel L."/>
            <person name="Davis C.M."/>
            <person name="Simpson J.R."/>
            <person name="Lauterbach L."/>
            <person name="Steele A.D."/>
            <person name="Gui C."/>
            <person name="Meng S."/>
            <person name="Li G."/>
            <person name="Viehrig K."/>
            <person name="Ye F."/>
            <person name="Su P."/>
            <person name="Kiefer A.F."/>
            <person name="Nichols A."/>
            <person name="Cepeda A.J."/>
            <person name="Yan W."/>
            <person name="Fan B."/>
            <person name="Jiang Y."/>
            <person name="Adhikari A."/>
            <person name="Zheng C.-J."/>
            <person name="Schuster L."/>
            <person name="Cowan T.M."/>
            <person name="Smanski M.J."/>
            <person name="Chevrette M.G."/>
            <person name="De Carvalho L.P.S."/>
            <person name="Shen B."/>
        </authorList>
    </citation>
    <scope>NUCLEOTIDE SEQUENCE [LARGE SCALE GENOMIC DNA]</scope>
    <source>
        <strain evidence="1 2">NPDC048320</strain>
    </source>
</reference>
<name>A0ABW7B098_9ACTN</name>
<proteinExistence type="predicted"/>
<gene>
    <name evidence="1" type="ORF">ACGFZB_03560</name>
</gene>
<evidence type="ECO:0000313" key="2">
    <source>
        <dbReference type="Proteomes" id="UP001604267"/>
    </source>
</evidence>
<keyword evidence="2" id="KW-1185">Reference proteome</keyword>
<dbReference type="RefSeq" id="WP_392815119.1">
    <property type="nucleotide sequence ID" value="NZ_JBICYV010000002.1"/>
</dbReference>
<accession>A0ABW7B098</accession>
<organism evidence="1 2">
    <name type="scientific">Streptomyces cinerochromogenes</name>
    <dbReference type="NCBI Taxonomy" id="66422"/>
    <lineage>
        <taxon>Bacteria</taxon>
        <taxon>Bacillati</taxon>
        <taxon>Actinomycetota</taxon>
        <taxon>Actinomycetes</taxon>
        <taxon>Kitasatosporales</taxon>
        <taxon>Streptomycetaceae</taxon>
        <taxon>Streptomyces</taxon>
    </lineage>
</organism>
<sequence>MVLVKAQVAGRAVLLVSHRGGDPDETALPGDYRRILQIVQAADGPVRVRAMGEELGLEAVVREKLEPLRTKLTKLADRGWLYKRCDGRFTARR</sequence>
<dbReference type="Proteomes" id="UP001604267">
    <property type="component" value="Unassembled WGS sequence"/>
</dbReference>
<evidence type="ECO:0000313" key="1">
    <source>
        <dbReference type="EMBL" id="MFG3009533.1"/>
    </source>
</evidence>